<dbReference type="GO" id="GO:0004659">
    <property type="term" value="F:prenyltransferase activity"/>
    <property type="evidence" value="ECO:0007669"/>
    <property type="project" value="InterPro"/>
</dbReference>
<evidence type="ECO:0000256" key="1">
    <source>
        <dbReference type="ARBA" id="ARBA00022723"/>
    </source>
</evidence>
<evidence type="ECO:0000256" key="3">
    <source>
        <dbReference type="RuleBase" id="RU004466"/>
    </source>
</evidence>
<dbReference type="GO" id="GO:0008299">
    <property type="term" value="P:isoprenoid biosynthetic process"/>
    <property type="evidence" value="ECO:0007669"/>
    <property type="project" value="InterPro"/>
</dbReference>
<dbReference type="SUPFAM" id="SSF48576">
    <property type="entry name" value="Terpenoid synthases"/>
    <property type="match status" value="1"/>
</dbReference>
<keyword evidence="5" id="KW-1185">Reference proteome</keyword>
<comment type="similarity">
    <text evidence="3">Belongs to the FPP/GGPP synthase family.</text>
</comment>
<gene>
    <name evidence="4" type="ORF">KSF_046230</name>
</gene>
<protein>
    <submittedName>
        <fullName evidence="4">Polyprenyl synthetase</fullName>
    </submittedName>
</protein>
<evidence type="ECO:0000256" key="2">
    <source>
        <dbReference type="ARBA" id="ARBA00022842"/>
    </source>
</evidence>
<comment type="caution">
    <text evidence="4">The sequence shown here is derived from an EMBL/GenBank/DDBJ whole genome shotgun (WGS) entry which is preliminary data.</text>
</comment>
<dbReference type="RefSeq" id="WP_220205303.1">
    <property type="nucleotide sequence ID" value="NZ_BNJK01000001.1"/>
</dbReference>
<keyword evidence="1" id="KW-0479">Metal-binding</keyword>
<sequence>MTFRVSKTYLFTRYVELLQNALWGEITRLRKPPSSLVIPGLDTFYGQMGYHLGWLDAQLLPVQPQTGKLLRPTLLLLAYETAGANGCAFKREEKLHLGRALPAAVAIELFHNFTLVHDDIEDGDRERRHRPTAWAVFGTPLALNLGNGLASLSHLTLLTLFDEGVSTDLIARLGLCFDQTALAVIEGQHLDLCFETQEQVTITHYLEMITRKTATLMACATEMGAMLGCSDEPTITALRQFGLHLGTAFQIRDDLLGIWATHAESGKTPAGDLHRRKKTLPVLHAIQHASPQDHDWLRTFYSQQEAPRSEQVGQVLSILEHTRSREYCQHFLAEHCLLARDALRRVPAPTVPLAQEAIADLEALVEYVSEELWPIKTGDKAAAQEQALPLKAEPE</sequence>
<accession>A0A8J3IPL1</accession>
<dbReference type="GO" id="GO:0046872">
    <property type="term" value="F:metal ion binding"/>
    <property type="evidence" value="ECO:0007669"/>
    <property type="project" value="UniProtKB-KW"/>
</dbReference>
<dbReference type="PANTHER" id="PTHR12001">
    <property type="entry name" value="GERANYLGERANYL PYROPHOSPHATE SYNTHASE"/>
    <property type="match status" value="1"/>
</dbReference>
<keyword evidence="2" id="KW-0460">Magnesium</keyword>
<dbReference type="InterPro" id="IPR000092">
    <property type="entry name" value="Polyprenyl_synt"/>
</dbReference>
<evidence type="ECO:0000313" key="5">
    <source>
        <dbReference type="Proteomes" id="UP000597444"/>
    </source>
</evidence>
<dbReference type="CDD" id="cd00685">
    <property type="entry name" value="Trans_IPPS_HT"/>
    <property type="match status" value="1"/>
</dbReference>
<dbReference type="Proteomes" id="UP000597444">
    <property type="component" value="Unassembled WGS sequence"/>
</dbReference>
<dbReference type="InterPro" id="IPR008949">
    <property type="entry name" value="Isoprenoid_synthase_dom_sf"/>
</dbReference>
<dbReference type="PROSITE" id="PS00723">
    <property type="entry name" value="POLYPRENYL_SYNTHASE_1"/>
    <property type="match status" value="1"/>
</dbReference>
<keyword evidence="3" id="KW-0808">Transferase</keyword>
<dbReference type="PROSITE" id="PS00444">
    <property type="entry name" value="POLYPRENYL_SYNTHASE_2"/>
    <property type="match status" value="1"/>
</dbReference>
<dbReference type="SFLD" id="SFLDG01017">
    <property type="entry name" value="Polyprenyl_Transferase_Like"/>
    <property type="match status" value="1"/>
</dbReference>
<dbReference type="AlphaFoldDB" id="A0A8J3IPL1"/>
<evidence type="ECO:0000313" key="4">
    <source>
        <dbReference type="EMBL" id="GHO94575.1"/>
    </source>
</evidence>
<organism evidence="4 5">
    <name type="scientific">Reticulibacter mediterranei</name>
    <dbReference type="NCBI Taxonomy" id="2778369"/>
    <lineage>
        <taxon>Bacteria</taxon>
        <taxon>Bacillati</taxon>
        <taxon>Chloroflexota</taxon>
        <taxon>Ktedonobacteria</taxon>
        <taxon>Ktedonobacterales</taxon>
        <taxon>Reticulibacteraceae</taxon>
        <taxon>Reticulibacter</taxon>
    </lineage>
</organism>
<proteinExistence type="inferred from homology"/>
<reference evidence="4" key="1">
    <citation type="submission" date="2020-10" db="EMBL/GenBank/DDBJ databases">
        <title>Taxonomic study of unclassified bacteria belonging to the class Ktedonobacteria.</title>
        <authorList>
            <person name="Yabe S."/>
            <person name="Wang C.M."/>
            <person name="Zheng Y."/>
            <person name="Sakai Y."/>
            <person name="Cavaletti L."/>
            <person name="Monciardini P."/>
            <person name="Donadio S."/>
        </authorList>
    </citation>
    <scope>NUCLEOTIDE SEQUENCE</scope>
    <source>
        <strain evidence="4">ID150040</strain>
    </source>
</reference>
<dbReference type="InterPro" id="IPR033749">
    <property type="entry name" value="Polyprenyl_synt_CS"/>
</dbReference>
<name>A0A8J3IPL1_9CHLR</name>
<dbReference type="SFLD" id="SFLDS00005">
    <property type="entry name" value="Isoprenoid_Synthase_Type_I"/>
    <property type="match status" value="1"/>
</dbReference>
<dbReference type="PANTHER" id="PTHR12001:SF86">
    <property type="entry name" value="GERANYLGERANYL DIPHOSPHATE SYNTHASE"/>
    <property type="match status" value="1"/>
</dbReference>
<dbReference type="EMBL" id="BNJK01000001">
    <property type="protein sequence ID" value="GHO94575.1"/>
    <property type="molecule type" value="Genomic_DNA"/>
</dbReference>
<dbReference type="Gene3D" id="1.10.600.10">
    <property type="entry name" value="Farnesyl Diphosphate Synthase"/>
    <property type="match status" value="1"/>
</dbReference>
<dbReference type="Pfam" id="PF00348">
    <property type="entry name" value="polyprenyl_synt"/>
    <property type="match status" value="1"/>
</dbReference>